<dbReference type="GO" id="GO:1990817">
    <property type="term" value="F:poly(A) RNA polymerase activity"/>
    <property type="evidence" value="ECO:0007669"/>
    <property type="project" value="InterPro"/>
</dbReference>
<feature type="region of interest" description="Disordered" evidence="2">
    <location>
        <begin position="1"/>
        <end position="29"/>
    </location>
</feature>
<dbReference type="STRING" id="65357.A0A024GGV3"/>
<evidence type="ECO:0000313" key="3">
    <source>
        <dbReference type="EMBL" id="CCI45984.1"/>
    </source>
</evidence>
<gene>
    <name evidence="3" type="ORF">BN9_068940</name>
</gene>
<dbReference type="PANTHER" id="PTHR23092">
    <property type="entry name" value="POLY(A) RNA POLYMERASE"/>
    <property type="match status" value="1"/>
</dbReference>
<dbReference type="GO" id="GO:0003729">
    <property type="term" value="F:mRNA binding"/>
    <property type="evidence" value="ECO:0007669"/>
    <property type="project" value="TreeGrafter"/>
</dbReference>
<organism evidence="3 4">
    <name type="scientific">Albugo candida</name>
    <dbReference type="NCBI Taxonomy" id="65357"/>
    <lineage>
        <taxon>Eukaryota</taxon>
        <taxon>Sar</taxon>
        <taxon>Stramenopiles</taxon>
        <taxon>Oomycota</taxon>
        <taxon>Peronosporomycetes</taxon>
        <taxon>Albuginales</taxon>
        <taxon>Albuginaceae</taxon>
        <taxon>Albugo</taxon>
    </lineage>
</organism>
<dbReference type="PANTHER" id="PTHR23092:SF15">
    <property type="entry name" value="INACTIVE NON-CANONICAL POLY(A) RNA POLYMERASE PROTEIN TRF4-2-RELATED"/>
    <property type="match status" value="1"/>
</dbReference>
<dbReference type="InterPro" id="IPR043519">
    <property type="entry name" value="NT_sf"/>
</dbReference>
<dbReference type="AlphaFoldDB" id="A0A024GGV3"/>
<dbReference type="SUPFAM" id="SSF81301">
    <property type="entry name" value="Nucleotidyltransferase"/>
    <property type="match status" value="1"/>
</dbReference>
<dbReference type="SUPFAM" id="SSF81631">
    <property type="entry name" value="PAP/OAS1 substrate-binding domain"/>
    <property type="match status" value="1"/>
</dbReference>
<evidence type="ECO:0000256" key="1">
    <source>
        <dbReference type="SAM" id="Coils"/>
    </source>
</evidence>
<protein>
    <recommendedName>
        <fullName evidence="5">Polymerase nucleotidyl transferase domain-containing protein</fullName>
    </recommendedName>
</protein>
<proteinExistence type="predicted"/>
<accession>A0A024GGV3</accession>
<evidence type="ECO:0000313" key="4">
    <source>
        <dbReference type="Proteomes" id="UP000053237"/>
    </source>
</evidence>
<dbReference type="GO" id="GO:0005730">
    <property type="term" value="C:nucleolus"/>
    <property type="evidence" value="ECO:0007669"/>
    <property type="project" value="TreeGrafter"/>
</dbReference>
<dbReference type="GO" id="GO:0043634">
    <property type="term" value="P:polyadenylation-dependent ncRNA catabolic process"/>
    <property type="evidence" value="ECO:0007669"/>
    <property type="project" value="TreeGrafter"/>
</dbReference>
<keyword evidence="4" id="KW-1185">Reference proteome</keyword>
<sequence length="796" mass="90942">MSMKALHAKKPKHSGPRKRRPKKKKTGTKGMIVTLMETCKIDANSCKNTQTINTASTLPLKISTENQKLRAEAKPFTPKAANSSANTIKDNHSEDDELIERLNEQKDRLYWTQWAIDVAEKERARRLEVLKQMKEEEEAEIKRRREWAVATIENEKQLLQRQLFLDRTIDTPWFQSMMAMLQIPEDYEIVCPNSWIGCNFICLRKNLEDHLKLCLFRQVPDVLDSLLQRSEKRTLDLQSYDVVCPNAVLGCTEICSRGQLAQHLAVTCPISGTVTLEKEWEERKQFQQHVIAVTEQERRRQIQERHEIEWRQQQVHELYETQTRQLQSVLHQEIELFAIESSIAATRMRETIPCAIEHMRHMIRSCWEDRKRECTDKNAVSSLDTVKPHIEPYGSYVTGMYGNFSDVDLVVYHVADNQVSSQHCVQRLADYLSTIASERLGLVDSSAFVVDAFSAITHAKFPLLKVVLTRKTVDNVDQELKQTLSVHFDITFDDPNLSPHDGVATAVLVNCLTDHFYGLGQLNIVLKYFLAKRDLNDPYMGGLSSYGLFLMITQIVRKHTDKLHSEAPTKKSVDIEFPTSKCTKVIEQQMKGKMIANRIVTSSTFANATKKPKNVAKNTETTTAKPYILGKLLMDFLYYYGTEYRLQLDEIRVLDGASDKLTLSPCVEHSEVSATNMLTKQRNSQHSPFVGQKTSPLINVQSPCLIIKDPLQESNNVGKTCFRANQLLRDFSDCMTLLTTLAVRGRLPQLQDPDRILPSNEAQTLAFSPSEYRILSSVFQVMEMHPTIGSASTEKL</sequence>
<comment type="caution">
    <text evidence="3">The sequence shown here is derived from an EMBL/GenBank/DDBJ whole genome shotgun (WGS) entry which is preliminary data.</text>
</comment>
<dbReference type="EMBL" id="CAIX01000113">
    <property type="protein sequence ID" value="CCI45984.1"/>
    <property type="molecule type" value="Genomic_DNA"/>
</dbReference>
<keyword evidence="1" id="KW-0175">Coiled coil</keyword>
<dbReference type="GO" id="GO:0031123">
    <property type="term" value="P:RNA 3'-end processing"/>
    <property type="evidence" value="ECO:0007669"/>
    <property type="project" value="TreeGrafter"/>
</dbReference>
<evidence type="ECO:0000256" key="2">
    <source>
        <dbReference type="SAM" id="MobiDB-lite"/>
    </source>
</evidence>
<dbReference type="InterPro" id="IPR045862">
    <property type="entry name" value="Trf4-like"/>
</dbReference>
<reference evidence="3 4" key="1">
    <citation type="submission" date="2012-05" db="EMBL/GenBank/DDBJ databases">
        <title>Recombination and specialization in a pathogen metapopulation.</title>
        <authorList>
            <person name="Gardiner A."/>
            <person name="Kemen E."/>
            <person name="Schultz-Larsen T."/>
            <person name="MacLean D."/>
            <person name="Van Oosterhout C."/>
            <person name="Jones J.D.G."/>
        </authorList>
    </citation>
    <scope>NUCLEOTIDE SEQUENCE [LARGE SCALE GENOMIC DNA]</scope>
    <source>
        <strain evidence="3 4">Ac Nc2</strain>
    </source>
</reference>
<dbReference type="SUPFAM" id="SSF49599">
    <property type="entry name" value="TRAF domain-like"/>
    <property type="match status" value="1"/>
</dbReference>
<dbReference type="Proteomes" id="UP000053237">
    <property type="component" value="Unassembled WGS sequence"/>
</dbReference>
<name>A0A024GGV3_9STRA</name>
<dbReference type="Gene3D" id="1.10.1410.10">
    <property type="match status" value="1"/>
</dbReference>
<feature type="region of interest" description="Disordered" evidence="2">
    <location>
        <begin position="71"/>
        <end position="94"/>
    </location>
</feature>
<dbReference type="OrthoDB" id="273917at2759"/>
<dbReference type="GO" id="GO:0031499">
    <property type="term" value="C:TRAMP complex"/>
    <property type="evidence" value="ECO:0007669"/>
    <property type="project" value="TreeGrafter"/>
</dbReference>
<evidence type="ECO:0008006" key="5">
    <source>
        <dbReference type="Google" id="ProtNLM"/>
    </source>
</evidence>
<dbReference type="Gene3D" id="3.30.460.10">
    <property type="entry name" value="Beta Polymerase, domain 2"/>
    <property type="match status" value="1"/>
</dbReference>
<feature type="coiled-coil region" evidence="1">
    <location>
        <begin position="116"/>
        <end position="144"/>
    </location>
</feature>
<dbReference type="InParanoid" id="A0A024GGV3"/>
<feature type="compositionally biased region" description="Basic residues" evidence="2">
    <location>
        <begin position="1"/>
        <end position="27"/>
    </location>
</feature>